<organism evidence="1 2">
    <name type="scientific">Panagrolaimus sp. ES5</name>
    <dbReference type="NCBI Taxonomy" id="591445"/>
    <lineage>
        <taxon>Eukaryota</taxon>
        <taxon>Metazoa</taxon>
        <taxon>Ecdysozoa</taxon>
        <taxon>Nematoda</taxon>
        <taxon>Chromadorea</taxon>
        <taxon>Rhabditida</taxon>
        <taxon>Tylenchina</taxon>
        <taxon>Panagrolaimomorpha</taxon>
        <taxon>Panagrolaimoidea</taxon>
        <taxon>Panagrolaimidae</taxon>
        <taxon>Panagrolaimus</taxon>
    </lineage>
</organism>
<accession>A0AC34FTE8</accession>
<sequence>MNDYVEKEKSIARTLNQFLHDVNEAEELDLSEFSDDFEKIEEEIDNCVDRLDDMASSDDEDDSEYDEEDNDDDH</sequence>
<evidence type="ECO:0000313" key="1">
    <source>
        <dbReference type="Proteomes" id="UP000887579"/>
    </source>
</evidence>
<name>A0AC34FTE8_9BILA</name>
<dbReference type="WBParaSite" id="ES5_v2.g20613.t1">
    <property type="protein sequence ID" value="ES5_v2.g20613.t1"/>
    <property type="gene ID" value="ES5_v2.g20613"/>
</dbReference>
<proteinExistence type="predicted"/>
<evidence type="ECO:0000313" key="2">
    <source>
        <dbReference type="WBParaSite" id="ES5_v2.g20613.t1"/>
    </source>
</evidence>
<protein>
    <submittedName>
        <fullName evidence="2">Phage protein</fullName>
    </submittedName>
</protein>
<dbReference type="Proteomes" id="UP000887579">
    <property type="component" value="Unplaced"/>
</dbReference>
<reference evidence="2" key="1">
    <citation type="submission" date="2022-11" db="UniProtKB">
        <authorList>
            <consortium name="WormBaseParasite"/>
        </authorList>
    </citation>
    <scope>IDENTIFICATION</scope>
</reference>